<feature type="transmembrane region" description="Helical" evidence="1">
    <location>
        <begin position="6"/>
        <end position="24"/>
    </location>
</feature>
<gene>
    <name evidence="2" type="ORF">A3H02_02610</name>
</gene>
<reference evidence="2 3" key="1">
    <citation type="journal article" date="2016" name="Nat. Commun.">
        <title>Thousands of microbial genomes shed light on interconnected biogeochemical processes in an aquifer system.</title>
        <authorList>
            <person name="Anantharaman K."/>
            <person name="Brown C.T."/>
            <person name="Hug L.A."/>
            <person name="Sharon I."/>
            <person name="Castelle C.J."/>
            <person name="Probst A.J."/>
            <person name="Thomas B.C."/>
            <person name="Singh A."/>
            <person name="Wilkins M.J."/>
            <person name="Karaoz U."/>
            <person name="Brodie E.L."/>
            <person name="Williams K.H."/>
            <person name="Hubbard S.S."/>
            <person name="Banfield J.F."/>
        </authorList>
    </citation>
    <scope>NUCLEOTIDE SEQUENCE [LARGE SCALE GENOMIC DNA]</scope>
</reference>
<dbReference type="Proteomes" id="UP000176787">
    <property type="component" value="Unassembled WGS sequence"/>
</dbReference>
<proteinExistence type="predicted"/>
<evidence type="ECO:0000313" key="2">
    <source>
        <dbReference type="EMBL" id="OGZ31576.1"/>
    </source>
</evidence>
<feature type="transmembrane region" description="Helical" evidence="1">
    <location>
        <begin position="104"/>
        <end position="123"/>
    </location>
</feature>
<protein>
    <submittedName>
        <fullName evidence="2">Uncharacterized protein</fullName>
    </submittedName>
</protein>
<accession>A0A1G2F0D2</accession>
<name>A0A1G2F0D2_9BACT</name>
<sequence length="164" mass="19113">MSAELALHLSAHFFASIFAGYLIWKIWQKPAASFLAAIAGGVFVDLDHFIDYYFVFGFDLRWDYFFNGYQFLKSGKDYIFFHGWEYVLILFFLLFVFKNKSAKSVVLGLALGMFFHLSLDSALNGLPVRSYSIIERAKNNFEAEKLVEPERKAEYLLKRQIIKF</sequence>
<organism evidence="2 3">
    <name type="scientific">Candidatus Niyogibacteria bacterium RIFCSPLOWO2_12_FULL_41_13</name>
    <dbReference type="NCBI Taxonomy" id="1801726"/>
    <lineage>
        <taxon>Bacteria</taxon>
        <taxon>Candidatus Niyogiibacteriota</taxon>
    </lineage>
</organism>
<dbReference type="AlphaFoldDB" id="A0A1G2F0D2"/>
<dbReference type="EMBL" id="MHMS01000025">
    <property type="protein sequence ID" value="OGZ31576.1"/>
    <property type="molecule type" value="Genomic_DNA"/>
</dbReference>
<evidence type="ECO:0000256" key="1">
    <source>
        <dbReference type="SAM" id="Phobius"/>
    </source>
</evidence>
<evidence type="ECO:0000313" key="3">
    <source>
        <dbReference type="Proteomes" id="UP000176787"/>
    </source>
</evidence>
<feature type="transmembrane region" description="Helical" evidence="1">
    <location>
        <begin position="78"/>
        <end position="97"/>
    </location>
</feature>
<keyword evidence="1" id="KW-0812">Transmembrane</keyword>
<keyword evidence="1" id="KW-1133">Transmembrane helix</keyword>
<comment type="caution">
    <text evidence="2">The sequence shown here is derived from an EMBL/GenBank/DDBJ whole genome shotgun (WGS) entry which is preliminary data.</text>
</comment>
<keyword evidence="1" id="KW-0472">Membrane</keyword>
<dbReference type="STRING" id="1801726.A3H02_02610"/>
<feature type="transmembrane region" description="Helical" evidence="1">
    <location>
        <begin position="31"/>
        <end position="58"/>
    </location>
</feature>